<protein>
    <recommendedName>
        <fullName evidence="5">DUF998 domain-containing protein</fullName>
    </recommendedName>
</protein>
<evidence type="ECO:0000256" key="1">
    <source>
        <dbReference type="SAM" id="Phobius"/>
    </source>
</evidence>
<comment type="caution">
    <text evidence="3">The sequence shown here is derived from an EMBL/GenBank/DDBJ whole genome shotgun (WGS) entry which is preliminary data.</text>
</comment>
<proteinExistence type="predicted"/>
<sequence>MITPGKLLLFLLVAASICVDIALAANTYAPDPSQTMFGCLLGLILGQIGLLASAWVKRPETWAWCSVVLITAVAGGSFILGSLGKVPLLHWTIILAVFASLCVSLPMIYRISHGQAKSQFSLAAIFALMTAATLICFAVIHIDFPWQELPIALPGLMVWSCPAMVIGLTMVEQKEDPRRQLAIGLGAILAMSLTAAWLLPSMWNRLPVVIAWESIYLIIAGMVVFQARANDTEAASPETTFLEG</sequence>
<gene>
    <name evidence="3" type="ORF">DTL42_07765</name>
</gene>
<evidence type="ECO:0000256" key="2">
    <source>
        <dbReference type="SAM" id="SignalP"/>
    </source>
</evidence>
<dbReference type="OrthoDB" id="268569at2"/>
<organism evidence="3 4">
    <name type="scientific">Bremerella cremea</name>
    <dbReference type="NCBI Taxonomy" id="1031537"/>
    <lineage>
        <taxon>Bacteria</taxon>
        <taxon>Pseudomonadati</taxon>
        <taxon>Planctomycetota</taxon>
        <taxon>Planctomycetia</taxon>
        <taxon>Pirellulales</taxon>
        <taxon>Pirellulaceae</taxon>
        <taxon>Bremerella</taxon>
    </lineage>
</organism>
<feature type="transmembrane region" description="Helical" evidence="1">
    <location>
        <begin position="152"/>
        <end position="169"/>
    </location>
</feature>
<keyword evidence="1" id="KW-0812">Transmembrane</keyword>
<dbReference type="EMBL" id="QPEX01000011">
    <property type="protein sequence ID" value="RCS52725.1"/>
    <property type="molecule type" value="Genomic_DNA"/>
</dbReference>
<evidence type="ECO:0008006" key="5">
    <source>
        <dbReference type="Google" id="ProtNLM"/>
    </source>
</evidence>
<reference evidence="3 4" key="1">
    <citation type="submission" date="2018-07" db="EMBL/GenBank/DDBJ databases">
        <title>Comparative genomes isolates from brazilian mangrove.</title>
        <authorList>
            <person name="De Araujo J.E."/>
            <person name="Taketani R.G."/>
            <person name="Silva M.C.P."/>
            <person name="Lourenco M.V."/>
            <person name="Oliveira V.M."/>
            <person name="Andreote F.D."/>
        </authorList>
    </citation>
    <scope>NUCLEOTIDE SEQUENCE [LARGE SCALE GENOMIC DNA]</scope>
    <source>
        <strain evidence="3 4">HEX PRIS-MGV</strain>
    </source>
</reference>
<dbReference type="Proteomes" id="UP000253562">
    <property type="component" value="Unassembled WGS sequence"/>
</dbReference>
<keyword evidence="1" id="KW-0472">Membrane</keyword>
<evidence type="ECO:0000313" key="4">
    <source>
        <dbReference type="Proteomes" id="UP000253562"/>
    </source>
</evidence>
<feature type="chain" id="PRO_5016793971" description="DUF998 domain-containing protein" evidence="2">
    <location>
        <begin position="25"/>
        <end position="244"/>
    </location>
</feature>
<accession>A0A368KSU1</accession>
<feature type="signal peptide" evidence="2">
    <location>
        <begin position="1"/>
        <end position="24"/>
    </location>
</feature>
<evidence type="ECO:0000313" key="3">
    <source>
        <dbReference type="EMBL" id="RCS52725.1"/>
    </source>
</evidence>
<feature type="transmembrane region" description="Helical" evidence="1">
    <location>
        <begin position="62"/>
        <end position="82"/>
    </location>
</feature>
<dbReference type="RefSeq" id="WP_114368151.1">
    <property type="nucleotide sequence ID" value="NZ_QPEX01000011.1"/>
</dbReference>
<feature type="transmembrane region" description="Helical" evidence="1">
    <location>
        <begin position="206"/>
        <end position="225"/>
    </location>
</feature>
<keyword evidence="2" id="KW-0732">Signal</keyword>
<dbReference type="AlphaFoldDB" id="A0A368KSU1"/>
<name>A0A368KSU1_9BACT</name>
<keyword evidence="1" id="KW-1133">Transmembrane helix</keyword>
<feature type="transmembrane region" description="Helical" evidence="1">
    <location>
        <begin position="88"/>
        <end position="108"/>
    </location>
</feature>
<feature type="transmembrane region" description="Helical" evidence="1">
    <location>
        <begin position="34"/>
        <end position="55"/>
    </location>
</feature>
<feature type="transmembrane region" description="Helical" evidence="1">
    <location>
        <begin position="181"/>
        <end position="200"/>
    </location>
</feature>
<feature type="transmembrane region" description="Helical" evidence="1">
    <location>
        <begin position="120"/>
        <end position="140"/>
    </location>
</feature>